<evidence type="ECO:0000313" key="5">
    <source>
        <dbReference type="Proteomes" id="UP001066276"/>
    </source>
</evidence>
<dbReference type="PROSITE" id="PS50041">
    <property type="entry name" value="C_TYPE_LECTIN_2"/>
    <property type="match status" value="1"/>
</dbReference>
<gene>
    <name evidence="4" type="ORF">NDU88_000842</name>
</gene>
<dbReference type="Gene3D" id="3.10.100.10">
    <property type="entry name" value="Mannose-Binding Protein A, subunit A"/>
    <property type="match status" value="1"/>
</dbReference>
<evidence type="ECO:0000259" key="3">
    <source>
        <dbReference type="PROSITE" id="PS50041"/>
    </source>
</evidence>
<dbReference type="SMART" id="SM00034">
    <property type="entry name" value="CLECT"/>
    <property type="match status" value="1"/>
</dbReference>
<feature type="region of interest" description="Disordered" evidence="2">
    <location>
        <begin position="19"/>
        <end position="48"/>
    </location>
</feature>
<dbReference type="Pfam" id="PF00059">
    <property type="entry name" value="Lectin_C"/>
    <property type="match status" value="1"/>
</dbReference>
<sequence length="270" mass="31348">MRLREVGVLSCLQTRTVRGGQNARGPAAGSGTQKNAQLPTQYRRRSGASRRLISRGDHLLLVVTEGQDHPSSGKMKSLLILFTLLGLGACRHLEVMTEDAMVEEEEEASASEPCEKMNISDTTWCPVRGIQSWRRFGNTCYKLFTYKFTFNRAESFCSRRIRRGHLASIHRQQLNRKLRRLFPCGMRHVWVGGRYLPQRHSYVWTDGTAFNYRNWFNGHPRYHCGKRSCLVMNRRETWNNWDCQVRQSFICEYRLSCSEGQEEECLEDAD</sequence>
<dbReference type="PROSITE" id="PS00615">
    <property type="entry name" value="C_TYPE_LECTIN_1"/>
    <property type="match status" value="1"/>
</dbReference>
<dbReference type="AlphaFoldDB" id="A0AAV7V8M9"/>
<accession>A0AAV7V8M9</accession>
<dbReference type="InterPro" id="IPR050976">
    <property type="entry name" value="Snaclec"/>
</dbReference>
<keyword evidence="5" id="KW-1185">Reference proteome</keyword>
<comment type="caution">
    <text evidence="4">The sequence shown here is derived from an EMBL/GenBank/DDBJ whole genome shotgun (WGS) entry which is preliminary data.</text>
</comment>
<dbReference type="EMBL" id="JANPWB010000003">
    <property type="protein sequence ID" value="KAJ1196979.1"/>
    <property type="molecule type" value="Genomic_DNA"/>
</dbReference>
<dbReference type="InterPro" id="IPR001304">
    <property type="entry name" value="C-type_lectin-like"/>
</dbReference>
<name>A0AAV7V8M9_PLEWA</name>
<dbReference type="SUPFAM" id="SSF56436">
    <property type="entry name" value="C-type lectin-like"/>
    <property type="match status" value="1"/>
</dbReference>
<organism evidence="4 5">
    <name type="scientific">Pleurodeles waltl</name>
    <name type="common">Iberian ribbed newt</name>
    <dbReference type="NCBI Taxonomy" id="8319"/>
    <lineage>
        <taxon>Eukaryota</taxon>
        <taxon>Metazoa</taxon>
        <taxon>Chordata</taxon>
        <taxon>Craniata</taxon>
        <taxon>Vertebrata</taxon>
        <taxon>Euteleostomi</taxon>
        <taxon>Amphibia</taxon>
        <taxon>Batrachia</taxon>
        <taxon>Caudata</taxon>
        <taxon>Salamandroidea</taxon>
        <taxon>Salamandridae</taxon>
        <taxon>Pleurodelinae</taxon>
        <taxon>Pleurodeles</taxon>
    </lineage>
</organism>
<evidence type="ECO:0000313" key="4">
    <source>
        <dbReference type="EMBL" id="KAJ1196979.1"/>
    </source>
</evidence>
<feature type="domain" description="C-type lectin" evidence="3">
    <location>
        <begin position="136"/>
        <end position="252"/>
    </location>
</feature>
<dbReference type="PANTHER" id="PTHR22991">
    <property type="entry name" value="PROTEIN CBG13490"/>
    <property type="match status" value="1"/>
</dbReference>
<dbReference type="Proteomes" id="UP001066276">
    <property type="component" value="Chromosome 2_1"/>
</dbReference>
<dbReference type="InterPro" id="IPR018378">
    <property type="entry name" value="C-type_lectin_CS"/>
</dbReference>
<evidence type="ECO:0000256" key="1">
    <source>
        <dbReference type="ARBA" id="ARBA00023157"/>
    </source>
</evidence>
<dbReference type="PANTHER" id="PTHR22991:SF40">
    <property type="entry name" value="PROTEIN CBG13490"/>
    <property type="match status" value="1"/>
</dbReference>
<feature type="compositionally biased region" description="Polar residues" evidence="2">
    <location>
        <begin position="30"/>
        <end position="40"/>
    </location>
</feature>
<reference evidence="4" key="1">
    <citation type="journal article" date="2022" name="bioRxiv">
        <title>Sequencing and chromosome-scale assembly of the giantPleurodeles waltlgenome.</title>
        <authorList>
            <person name="Brown T."/>
            <person name="Elewa A."/>
            <person name="Iarovenko S."/>
            <person name="Subramanian E."/>
            <person name="Araus A.J."/>
            <person name="Petzold A."/>
            <person name="Susuki M."/>
            <person name="Suzuki K.-i.T."/>
            <person name="Hayashi T."/>
            <person name="Toyoda A."/>
            <person name="Oliveira C."/>
            <person name="Osipova E."/>
            <person name="Leigh N.D."/>
            <person name="Simon A."/>
            <person name="Yun M.H."/>
        </authorList>
    </citation>
    <scope>NUCLEOTIDE SEQUENCE</scope>
    <source>
        <strain evidence="4">20211129_DDA</strain>
        <tissue evidence="4">Liver</tissue>
    </source>
</reference>
<proteinExistence type="predicted"/>
<keyword evidence="1" id="KW-1015">Disulfide bond</keyword>
<protein>
    <recommendedName>
        <fullName evidence="3">C-type lectin domain-containing protein</fullName>
    </recommendedName>
</protein>
<dbReference type="InterPro" id="IPR016186">
    <property type="entry name" value="C-type_lectin-like/link_sf"/>
</dbReference>
<dbReference type="CDD" id="cd00037">
    <property type="entry name" value="CLECT"/>
    <property type="match status" value="1"/>
</dbReference>
<evidence type="ECO:0000256" key="2">
    <source>
        <dbReference type="SAM" id="MobiDB-lite"/>
    </source>
</evidence>
<dbReference type="InterPro" id="IPR016187">
    <property type="entry name" value="CTDL_fold"/>
</dbReference>